<evidence type="ECO:0000256" key="3">
    <source>
        <dbReference type="ARBA" id="ARBA00022692"/>
    </source>
</evidence>
<dbReference type="FunFam" id="1.20.1260.100:FF:000001">
    <property type="entry name" value="translocator protein 2"/>
    <property type="match status" value="1"/>
</dbReference>
<dbReference type="PANTHER" id="PTHR10057">
    <property type="entry name" value="PERIPHERAL-TYPE BENZODIAZEPINE RECEPTOR"/>
    <property type="match status" value="1"/>
</dbReference>
<sequence>MMKIRMNKLIKLAGAVFFCESVGILGSLVTLPSMSTWYGALNKPSFNPPNFIFGPVWTSLYFLMGVSLFLVLDKKLKSKKLSITRREGVKFFVFQLVLNFLWSFIFFYMHLPLLAFFEIVILWMAIMVSILKFQKISKPAAYLLVPYIFWVSFAAILNLFIVILN</sequence>
<evidence type="ECO:0000313" key="8">
    <source>
        <dbReference type="Proteomes" id="UP000034539"/>
    </source>
</evidence>
<gene>
    <name evidence="7" type="ORF">UT63_C0030G0002</name>
</gene>
<keyword evidence="5 6" id="KW-0472">Membrane</keyword>
<dbReference type="Gene3D" id="1.20.1260.100">
    <property type="entry name" value="TspO/MBR protein"/>
    <property type="match status" value="1"/>
</dbReference>
<dbReference type="Proteomes" id="UP000034539">
    <property type="component" value="Unassembled WGS sequence"/>
</dbReference>
<feature type="transmembrane region" description="Helical" evidence="6">
    <location>
        <begin position="140"/>
        <end position="164"/>
    </location>
</feature>
<keyword evidence="4 6" id="KW-1133">Transmembrane helix</keyword>
<evidence type="ECO:0000256" key="4">
    <source>
        <dbReference type="ARBA" id="ARBA00022989"/>
    </source>
</evidence>
<dbReference type="Pfam" id="PF03073">
    <property type="entry name" value="TspO_MBR"/>
    <property type="match status" value="1"/>
</dbReference>
<feature type="transmembrane region" description="Helical" evidence="6">
    <location>
        <begin position="91"/>
        <end position="109"/>
    </location>
</feature>
<dbReference type="InterPro" id="IPR004307">
    <property type="entry name" value="TspO_MBR"/>
</dbReference>
<dbReference type="InterPro" id="IPR038330">
    <property type="entry name" value="TspO/MBR-related_sf"/>
</dbReference>
<dbReference type="PIRSF" id="PIRSF005859">
    <property type="entry name" value="PBR"/>
    <property type="match status" value="1"/>
</dbReference>
<dbReference type="PANTHER" id="PTHR10057:SF0">
    <property type="entry name" value="TRANSLOCATOR PROTEIN"/>
    <property type="match status" value="1"/>
</dbReference>
<dbReference type="AlphaFoldDB" id="A0A0G0PXH2"/>
<feature type="transmembrane region" description="Helical" evidence="6">
    <location>
        <begin position="51"/>
        <end position="71"/>
    </location>
</feature>
<comment type="subcellular location">
    <subcellularLocation>
        <location evidence="1">Membrane</location>
        <topology evidence="1">Multi-pass membrane protein</topology>
    </subcellularLocation>
</comment>
<organism evidence="7 8">
    <name type="scientific">Candidatus Gottesmanbacteria bacterium GW2011_GWC2_39_8</name>
    <dbReference type="NCBI Taxonomy" id="1618450"/>
    <lineage>
        <taxon>Bacteria</taxon>
        <taxon>Candidatus Gottesmaniibacteriota</taxon>
    </lineage>
</organism>
<evidence type="ECO:0000256" key="5">
    <source>
        <dbReference type="ARBA" id="ARBA00023136"/>
    </source>
</evidence>
<comment type="similarity">
    <text evidence="2">Belongs to the TspO/BZRP family.</text>
</comment>
<dbReference type="GO" id="GO:0033013">
    <property type="term" value="P:tetrapyrrole metabolic process"/>
    <property type="evidence" value="ECO:0007669"/>
    <property type="project" value="UniProtKB-ARBA"/>
</dbReference>
<dbReference type="GO" id="GO:0016020">
    <property type="term" value="C:membrane"/>
    <property type="evidence" value="ECO:0007669"/>
    <property type="project" value="UniProtKB-SubCell"/>
</dbReference>
<accession>A0A0G0PXH2</accession>
<evidence type="ECO:0000256" key="1">
    <source>
        <dbReference type="ARBA" id="ARBA00004141"/>
    </source>
</evidence>
<dbReference type="CDD" id="cd15904">
    <property type="entry name" value="TSPO_MBR"/>
    <property type="match status" value="1"/>
</dbReference>
<protein>
    <submittedName>
        <fullName evidence="7">Integral membrane protein</fullName>
    </submittedName>
</protein>
<feature type="transmembrane region" description="Helical" evidence="6">
    <location>
        <begin position="115"/>
        <end position="133"/>
    </location>
</feature>
<comment type="caution">
    <text evidence="7">The sequence shown here is derived from an EMBL/GenBank/DDBJ whole genome shotgun (WGS) entry which is preliminary data.</text>
</comment>
<keyword evidence="3 6" id="KW-0812">Transmembrane</keyword>
<name>A0A0G0PXH2_9BACT</name>
<proteinExistence type="inferred from homology"/>
<dbReference type="EMBL" id="LBXN01000030">
    <property type="protein sequence ID" value="KKR32844.1"/>
    <property type="molecule type" value="Genomic_DNA"/>
</dbReference>
<reference evidence="7 8" key="1">
    <citation type="journal article" date="2015" name="Nature">
        <title>rRNA introns, odd ribosomes, and small enigmatic genomes across a large radiation of phyla.</title>
        <authorList>
            <person name="Brown C.T."/>
            <person name="Hug L.A."/>
            <person name="Thomas B.C."/>
            <person name="Sharon I."/>
            <person name="Castelle C.J."/>
            <person name="Singh A."/>
            <person name="Wilkins M.J."/>
            <person name="Williams K.H."/>
            <person name="Banfield J.F."/>
        </authorList>
    </citation>
    <scope>NUCLEOTIDE SEQUENCE [LARGE SCALE GENOMIC DNA]</scope>
</reference>
<evidence type="ECO:0000313" key="7">
    <source>
        <dbReference type="EMBL" id="KKR32844.1"/>
    </source>
</evidence>
<evidence type="ECO:0000256" key="6">
    <source>
        <dbReference type="SAM" id="Phobius"/>
    </source>
</evidence>
<feature type="transmembrane region" description="Helical" evidence="6">
    <location>
        <begin position="12"/>
        <end position="31"/>
    </location>
</feature>
<evidence type="ECO:0000256" key="2">
    <source>
        <dbReference type="ARBA" id="ARBA00007524"/>
    </source>
</evidence>